<dbReference type="VEuPathDB" id="VectorBase:RPRC013127"/>
<keyword evidence="2" id="KW-1185">Reference proteome</keyword>
<dbReference type="HOGENOM" id="CLU_3353621_0_0_1"/>
<name>T1IA06_RHOPR</name>
<accession>T1IA06</accession>
<evidence type="ECO:0000313" key="1">
    <source>
        <dbReference type="EnsemblMetazoa" id="RPRC013127-PA"/>
    </source>
</evidence>
<reference evidence="1" key="1">
    <citation type="submission" date="2015-05" db="UniProtKB">
        <authorList>
            <consortium name="EnsemblMetazoa"/>
        </authorList>
    </citation>
    <scope>IDENTIFICATION</scope>
</reference>
<dbReference type="EMBL" id="ACPB03041987">
    <property type="status" value="NOT_ANNOTATED_CDS"/>
    <property type="molecule type" value="Genomic_DNA"/>
</dbReference>
<protein>
    <submittedName>
        <fullName evidence="1">Uncharacterized protein</fullName>
    </submittedName>
</protein>
<evidence type="ECO:0000313" key="2">
    <source>
        <dbReference type="Proteomes" id="UP000015103"/>
    </source>
</evidence>
<dbReference type="AlphaFoldDB" id="T1IA06"/>
<dbReference type="EnsemblMetazoa" id="RPRC013127-RA">
    <property type="protein sequence ID" value="RPRC013127-PA"/>
    <property type="gene ID" value="RPRC013127"/>
</dbReference>
<sequence>GFVCVSDSPNFIVCAALLSGIFACHTNMRKIDITIYF</sequence>
<proteinExistence type="predicted"/>
<dbReference type="InParanoid" id="T1IA06"/>
<dbReference type="Proteomes" id="UP000015103">
    <property type="component" value="Unassembled WGS sequence"/>
</dbReference>
<organism evidence="1 2">
    <name type="scientific">Rhodnius prolixus</name>
    <name type="common">Triatomid bug</name>
    <dbReference type="NCBI Taxonomy" id="13249"/>
    <lineage>
        <taxon>Eukaryota</taxon>
        <taxon>Metazoa</taxon>
        <taxon>Ecdysozoa</taxon>
        <taxon>Arthropoda</taxon>
        <taxon>Hexapoda</taxon>
        <taxon>Insecta</taxon>
        <taxon>Pterygota</taxon>
        <taxon>Neoptera</taxon>
        <taxon>Paraneoptera</taxon>
        <taxon>Hemiptera</taxon>
        <taxon>Heteroptera</taxon>
        <taxon>Panheteroptera</taxon>
        <taxon>Cimicomorpha</taxon>
        <taxon>Reduviidae</taxon>
        <taxon>Triatominae</taxon>
        <taxon>Rhodnius</taxon>
    </lineage>
</organism>